<dbReference type="InterPro" id="IPR019874">
    <property type="entry name" value="RF_methyltr_PrmC"/>
</dbReference>
<evidence type="ECO:0000256" key="5">
    <source>
        <dbReference type="ARBA" id="ARBA00048391"/>
    </source>
</evidence>
<keyword evidence="2 8" id="KW-0489">Methyltransferase</keyword>
<dbReference type="AlphaFoldDB" id="A0A5M9QT13"/>
<sequence length="279" mass="30911">MGLSIDSALKHAATTLAGCHFITRARLEAEILLSFVLEKERVWLHTHDKQKVDSRELGRFFSLIEARAQGCPIEYLTHRASFLDFELFVDSSVLIPRPESEILVQKVCEILSHDQRPHLTLIEVGVGSGALSIAIARALPHISIIATDISPEALKTAARNIEYFGLQERITLKHTTLFDTSDKADMVVSNPPYIASTYPIDKPLTYEPSSALFGGIRGSEILESLIAKCSAQKVPYLACEIGYDQRLHLAKVLESSGYNAQFYKDLAGLDRGFVARLQA</sequence>
<evidence type="ECO:0000259" key="6">
    <source>
        <dbReference type="Pfam" id="PF05175"/>
    </source>
</evidence>
<comment type="catalytic activity">
    <reaction evidence="5">
        <text>L-glutaminyl-[peptide chain release factor] + S-adenosyl-L-methionine = N(5)-methyl-L-glutaminyl-[peptide chain release factor] + S-adenosyl-L-homocysteine + H(+)</text>
        <dbReference type="Rhea" id="RHEA:42896"/>
        <dbReference type="Rhea" id="RHEA-COMP:10271"/>
        <dbReference type="Rhea" id="RHEA-COMP:10272"/>
        <dbReference type="ChEBI" id="CHEBI:15378"/>
        <dbReference type="ChEBI" id="CHEBI:30011"/>
        <dbReference type="ChEBI" id="CHEBI:57856"/>
        <dbReference type="ChEBI" id="CHEBI:59789"/>
        <dbReference type="ChEBI" id="CHEBI:61891"/>
        <dbReference type="EC" id="2.1.1.297"/>
    </reaction>
</comment>
<evidence type="ECO:0000256" key="4">
    <source>
        <dbReference type="ARBA" id="ARBA00022691"/>
    </source>
</evidence>
<dbReference type="EMBL" id="VXKE01000001">
    <property type="protein sequence ID" value="KAA8711458.1"/>
    <property type="molecule type" value="Genomic_DNA"/>
</dbReference>
<reference evidence="8 9" key="1">
    <citation type="submission" date="2019-09" db="EMBL/GenBank/DDBJ databases">
        <title>Draft genome sequence of various Type strains from the CCUG.</title>
        <authorList>
            <person name="Pineiro-Iglesias B."/>
            <person name="Tunovic T."/>
            <person name="Unosson C."/>
            <person name="Inganas E."/>
            <person name="Ohlen M."/>
            <person name="Cardew S."/>
            <person name="Jensie-Markopoulos S."/>
            <person name="Salva-Serra F."/>
            <person name="Jaen-Luchoro D."/>
            <person name="Karlsson R."/>
            <person name="Svensson-Stadler L."/>
            <person name="Chun J."/>
            <person name="Moore E."/>
        </authorList>
    </citation>
    <scope>NUCLEOTIDE SEQUENCE [LARGE SCALE GENOMIC DNA]</scope>
    <source>
        <strain evidence="8 9">CCUG 32756T</strain>
    </source>
</reference>
<dbReference type="GO" id="GO:0032259">
    <property type="term" value="P:methylation"/>
    <property type="evidence" value="ECO:0007669"/>
    <property type="project" value="UniProtKB-KW"/>
</dbReference>
<dbReference type="PANTHER" id="PTHR18895:SF74">
    <property type="entry name" value="MTRF1L RELEASE FACTOR GLUTAMINE METHYLTRANSFERASE"/>
    <property type="match status" value="1"/>
</dbReference>
<name>A0A5M9QT13_9HELI</name>
<dbReference type="Proteomes" id="UP000323707">
    <property type="component" value="Unassembled WGS sequence"/>
</dbReference>
<evidence type="ECO:0000256" key="2">
    <source>
        <dbReference type="ARBA" id="ARBA00022603"/>
    </source>
</evidence>
<feature type="domain" description="Release factor glutamine methyltransferase N-terminal" evidence="7">
    <location>
        <begin position="8"/>
        <end position="77"/>
    </location>
</feature>
<dbReference type="InterPro" id="IPR002052">
    <property type="entry name" value="DNA_methylase_N6_adenine_CS"/>
</dbReference>
<gene>
    <name evidence="8" type="primary">prmC</name>
    <name evidence="8" type="ORF">F4V45_00300</name>
</gene>
<dbReference type="PROSITE" id="PS00092">
    <property type="entry name" value="N6_MTASE"/>
    <property type="match status" value="1"/>
</dbReference>
<organism evidence="8 9">
    <name type="scientific">Helicobacter canis</name>
    <dbReference type="NCBI Taxonomy" id="29419"/>
    <lineage>
        <taxon>Bacteria</taxon>
        <taxon>Pseudomonadati</taxon>
        <taxon>Campylobacterota</taxon>
        <taxon>Epsilonproteobacteria</taxon>
        <taxon>Campylobacterales</taxon>
        <taxon>Helicobacteraceae</taxon>
        <taxon>Helicobacter</taxon>
    </lineage>
</organism>
<accession>A0A5M9QT13</accession>
<dbReference type="InterPro" id="IPR004556">
    <property type="entry name" value="HemK-like"/>
</dbReference>
<evidence type="ECO:0000313" key="9">
    <source>
        <dbReference type="Proteomes" id="UP000323707"/>
    </source>
</evidence>
<protein>
    <recommendedName>
        <fullName evidence="1">peptide chain release factor N(5)-glutamine methyltransferase</fullName>
        <ecNumber evidence="1">2.1.1.297</ecNumber>
    </recommendedName>
</protein>
<dbReference type="Pfam" id="PF05175">
    <property type="entry name" value="MTS"/>
    <property type="match status" value="1"/>
</dbReference>
<keyword evidence="4" id="KW-0949">S-adenosyl-L-methionine</keyword>
<evidence type="ECO:0000259" key="7">
    <source>
        <dbReference type="Pfam" id="PF17827"/>
    </source>
</evidence>
<dbReference type="RefSeq" id="WP_150336547.1">
    <property type="nucleotide sequence ID" value="NZ_JAERIX010000056.1"/>
</dbReference>
<dbReference type="PANTHER" id="PTHR18895">
    <property type="entry name" value="HEMK METHYLTRANSFERASE"/>
    <property type="match status" value="1"/>
</dbReference>
<evidence type="ECO:0000256" key="3">
    <source>
        <dbReference type="ARBA" id="ARBA00022679"/>
    </source>
</evidence>
<dbReference type="InterPro" id="IPR040758">
    <property type="entry name" value="PrmC_N"/>
</dbReference>
<dbReference type="Pfam" id="PF17827">
    <property type="entry name" value="PrmC_N"/>
    <property type="match status" value="1"/>
</dbReference>
<proteinExistence type="predicted"/>
<dbReference type="InterPro" id="IPR007848">
    <property type="entry name" value="Small_mtfrase_dom"/>
</dbReference>
<dbReference type="InterPro" id="IPR029063">
    <property type="entry name" value="SAM-dependent_MTases_sf"/>
</dbReference>
<dbReference type="NCBIfam" id="TIGR00536">
    <property type="entry name" value="hemK_fam"/>
    <property type="match status" value="1"/>
</dbReference>
<evidence type="ECO:0000256" key="1">
    <source>
        <dbReference type="ARBA" id="ARBA00012771"/>
    </source>
</evidence>
<dbReference type="EC" id="2.1.1.297" evidence="1"/>
<keyword evidence="3 8" id="KW-0808">Transferase</keyword>
<dbReference type="Gene3D" id="1.10.8.10">
    <property type="entry name" value="DNA helicase RuvA subunit, C-terminal domain"/>
    <property type="match status" value="1"/>
</dbReference>
<evidence type="ECO:0000313" key="8">
    <source>
        <dbReference type="EMBL" id="KAA8711458.1"/>
    </source>
</evidence>
<dbReference type="NCBIfam" id="TIGR03534">
    <property type="entry name" value="RF_mod_PrmC"/>
    <property type="match status" value="1"/>
</dbReference>
<dbReference type="InterPro" id="IPR050320">
    <property type="entry name" value="N5-glutamine_MTase"/>
</dbReference>
<dbReference type="CDD" id="cd02440">
    <property type="entry name" value="AdoMet_MTases"/>
    <property type="match status" value="1"/>
</dbReference>
<feature type="domain" description="Methyltransferase small" evidence="6">
    <location>
        <begin position="117"/>
        <end position="195"/>
    </location>
</feature>
<dbReference type="SUPFAM" id="SSF53335">
    <property type="entry name" value="S-adenosyl-L-methionine-dependent methyltransferases"/>
    <property type="match status" value="1"/>
</dbReference>
<dbReference type="Gene3D" id="3.40.50.150">
    <property type="entry name" value="Vaccinia Virus protein VP39"/>
    <property type="match status" value="1"/>
</dbReference>
<dbReference type="GO" id="GO:0003676">
    <property type="term" value="F:nucleic acid binding"/>
    <property type="evidence" value="ECO:0007669"/>
    <property type="project" value="InterPro"/>
</dbReference>
<dbReference type="GO" id="GO:0102559">
    <property type="term" value="F:peptide chain release factor N(5)-glutamine methyltransferase activity"/>
    <property type="evidence" value="ECO:0007669"/>
    <property type="project" value="UniProtKB-EC"/>
</dbReference>
<comment type="caution">
    <text evidence="8">The sequence shown here is derived from an EMBL/GenBank/DDBJ whole genome shotgun (WGS) entry which is preliminary data.</text>
</comment>